<protein>
    <recommendedName>
        <fullName evidence="4">Lipoprotein</fullName>
    </recommendedName>
</protein>
<dbReference type="PROSITE" id="PS51257">
    <property type="entry name" value="PROKAR_LIPOPROTEIN"/>
    <property type="match status" value="1"/>
</dbReference>
<sequence length="63" mass="6737">MRNAAAVWMLCAGLAGCAGNSPRDTACEVFSPAQIDLPTSQDERRIEQKSTGDPAPEGREQKC</sequence>
<organism evidence="2 3">
    <name type="scientific">Pseudomonas taeanensis MS-3</name>
    <dbReference type="NCBI Taxonomy" id="1395571"/>
    <lineage>
        <taxon>Bacteria</taxon>
        <taxon>Pseudomonadati</taxon>
        <taxon>Pseudomonadota</taxon>
        <taxon>Gammaproteobacteria</taxon>
        <taxon>Pseudomonadales</taxon>
        <taxon>Pseudomonadaceae</taxon>
        <taxon>Pseudomonas</taxon>
    </lineage>
</organism>
<dbReference type="EMBL" id="AWSQ01000001">
    <property type="protein sequence ID" value="KFX70561.1"/>
    <property type="molecule type" value="Genomic_DNA"/>
</dbReference>
<keyword evidence="3" id="KW-1185">Reference proteome</keyword>
<dbReference type="OrthoDB" id="6949486at2"/>
<dbReference type="RefSeq" id="WP_025163376.1">
    <property type="nucleotide sequence ID" value="NZ_AWSQ01000001.1"/>
</dbReference>
<gene>
    <name evidence="2" type="ORF">TMS3_0101060</name>
</gene>
<evidence type="ECO:0000313" key="3">
    <source>
        <dbReference type="Proteomes" id="UP000030063"/>
    </source>
</evidence>
<evidence type="ECO:0000256" key="1">
    <source>
        <dbReference type="SAM" id="MobiDB-lite"/>
    </source>
</evidence>
<reference evidence="2 3" key="1">
    <citation type="journal article" date="2014" name="Genome Announc.">
        <title>Draft Genome Sequence of Petroleum Oil-Degrading Marine Bacterium Pseudomonas taeanensis Strain MS-3, Isolated from a Crude Oil-Contaminated Seashore.</title>
        <authorList>
            <person name="Lee S.Y."/>
            <person name="Kim S.H."/>
            <person name="Lee D.G."/>
            <person name="Shin S."/>
            <person name="Yun S.H."/>
            <person name="Choi C.W."/>
            <person name="Chung Y.H."/>
            <person name="Choi J.S."/>
            <person name="Kahng H.Y."/>
            <person name="Kim S.I."/>
        </authorList>
    </citation>
    <scope>NUCLEOTIDE SEQUENCE [LARGE SCALE GENOMIC DNA]</scope>
    <source>
        <strain evidence="2 3">MS-3</strain>
    </source>
</reference>
<feature type="compositionally biased region" description="Basic and acidic residues" evidence="1">
    <location>
        <begin position="41"/>
        <end position="63"/>
    </location>
</feature>
<dbReference type="STRING" id="1395571.TMS3_0101060"/>
<proteinExistence type="predicted"/>
<dbReference type="AlphaFoldDB" id="A0A0A1YN82"/>
<dbReference type="Proteomes" id="UP000030063">
    <property type="component" value="Unassembled WGS sequence"/>
</dbReference>
<feature type="region of interest" description="Disordered" evidence="1">
    <location>
        <begin position="32"/>
        <end position="63"/>
    </location>
</feature>
<evidence type="ECO:0000313" key="2">
    <source>
        <dbReference type="EMBL" id="KFX70561.1"/>
    </source>
</evidence>
<accession>A0A0A1YN82</accession>
<comment type="caution">
    <text evidence="2">The sequence shown here is derived from an EMBL/GenBank/DDBJ whole genome shotgun (WGS) entry which is preliminary data.</text>
</comment>
<name>A0A0A1YN82_9PSED</name>
<evidence type="ECO:0008006" key="4">
    <source>
        <dbReference type="Google" id="ProtNLM"/>
    </source>
</evidence>